<dbReference type="EMBL" id="JBCNJP010000023">
    <property type="protein sequence ID" value="KAK9058829.1"/>
    <property type="molecule type" value="Genomic_DNA"/>
</dbReference>
<accession>A0AAP0GSK3</accession>
<sequence>MICINKDEDVEKEAEFAGINKNVVALDPKTDPITEEEDDEEKESGSGIDLGIISMEKLTLGLKKKLVVLPVGGFLVHRAHSRRPKTIPENRRPDFCSGKFMIYRRPYCEGFLKFCFERFEVGIWSSAMEHNIDGVLTNVMGELESKLLFTWGQNQCTETKFKCVGNKHKPLFLKQLDHIWEKKYIYHRWSAGEYSASNTLLISDPITALLNPPNNVISPAEYDSENKQDDFLGPNGELRVFLEGLAEAKDVQTYVKTHRIGDPAITSSHADWEYYSKIIRAYTTTK</sequence>
<dbReference type="InterPro" id="IPR050365">
    <property type="entry name" value="TIM50"/>
</dbReference>
<comment type="caution">
    <text evidence="3">The sequence shown here is derived from an EMBL/GenBank/DDBJ whole genome shotgun (WGS) entry which is preliminary data.</text>
</comment>
<dbReference type="InterPro" id="IPR023214">
    <property type="entry name" value="HAD_sf"/>
</dbReference>
<keyword evidence="1" id="KW-0813">Transport</keyword>
<name>A0AAP0GSK3_9ASTR</name>
<dbReference type="AlphaFoldDB" id="A0AAP0GSK3"/>
<dbReference type="InterPro" id="IPR036412">
    <property type="entry name" value="HAD-like_sf"/>
</dbReference>
<protein>
    <recommendedName>
        <fullName evidence="1">Mitochondrial import inner membrane translocase subunit TIM50</fullName>
    </recommendedName>
</protein>
<comment type="subunit">
    <text evidence="1">Component of the TIM23 complex.</text>
</comment>
<dbReference type="GO" id="GO:0005744">
    <property type="term" value="C:TIM23 mitochondrial import inner membrane translocase complex"/>
    <property type="evidence" value="ECO:0007669"/>
    <property type="project" value="UniProtKB-UniRule"/>
</dbReference>
<evidence type="ECO:0000313" key="4">
    <source>
        <dbReference type="Proteomes" id="UP001408789"/>
    </source>
</evidence>
<dbReference type="PROSITE" id="PS50969">
    <property type="entry name" value="FCP1"/>
    <property type="match status" value="1"/>
</dbReference>
<evidence type="ECO:0000256" key="1">
    <source>
        <dbReference type="RuleBase" id="RU365079"/>
    </source>
</evidence>
<feature type="domain" description="FCP1 homology" evidence="2">
    <location>
        <begin position="60"/>
        <end position="245"/>
    </location>
</feature>
<evidence type="ECO:0000313" key="3">
    <source>
        <dbReference type="EMBL" id="KAK9058829.1"/>
    </source>
</evidence>
<dbReference type="Pfam" id="PF03031">
    <property type="entry name" value="NIF"/>
    <property type="match status" value="1"/>
</dbReference>
<comment type="similarity">
    <text evidence="1">Belongs to the TIM50 family.</text>
</comment>
<dbReference type="InterPro" id="IPR004274">
    <property type="entry name" value="FCP1_dom"/>
</dbReference>
<keyword evidence="1" id="KW-0496">Mitochondrion</keyword>
<comment type="subcellular location">
    <subcellularLocation>
        <location evidence="1">Mitochondrion inner membrane</location>
        <topology evidence="1">Single-pass membrane protein</topology>
    </subcellularLocation>
</comment>
<dbReference type="SMART" id="SM00577">
    <property type="entry name" value="CPDc"/>
    <property type="match status" value="1"/>
</dbReference>
<organism evidence="3 4">
    <name type="scientific">Deinandra increscens subsp. villosa</name>
    <dbReference type="NCBI Taxonomy" id="3103831"/>
    <lineage>
        <taxon>Eukaryota</taxon>
        <taxon>Viridiplantae</taxon>
        <taxon>Streptophyta</taxon>
        <taxon>Embryophyta</taxon>
        <taxon>Tracheophyta</taxon>
        <taxon>Spermatophyta</taxon>
        <taxon>Magnoliopsida</taxon>
        <taxon>eudicotyledons</taxon>
        <taxon>Gunneridae</taxon>
        <taxon>Pentapetalae</taxon>
        <taxon>asterids</taxon>
        <taxon>campanulids</taxon>
        <taxon>Asterales</taxon>
        <taxon>Asteraceae</taxon>
        <taxon>Asteroideae</taxon>
        <taxon>Heliantheae alliance</taxon>
        <taxon>Madieae</taxon>
        <taxon>Madiinae</taxon>
        <taxon>Deinandra</taxon>
    </lineage>
</organism>
<proteinExistence type="inferred from homology"/>
<dbReference type="SUPFAM" id="SSF56784">
    <property type="entry name" value="HAD-like"/>
    <property type="match status" value="1"/>
</dbReference>
<comment type="function">
    <text evidence="1">Essential component of the TIM23 complex, a complex that mediates the translocation of transit peptide-containing proteins across the mitochondrial inner membrane.</text>
</comment>
<keyword evidence="4" id="KW-1185">Reference proteome</keyword>
<keyword evidence="1" id="KW-0809">Transit peptide</keyword>
<keyword evidence="1" id="KW-0811">Translocation</keyword>
<dbReference type="GO" id="GO:0015031">
    <property type="term" value="P:protein transport"/>
    <property type="evidence" value="ECO:0007669"/>
    <property type="project" value="UniProtKB-KW"/>
</dbReference>
<dbReference type="Proteomes" id="UP001408789">
    <property type="component" value="Unassembled WGS sequence"/>
</dbReference>
<gene>
    <name evidence="3" type="ORF">SSX86_023672</name>
</gene>
<dbReference type="Gene3D" id="3.40.50.1000">
    <property type="entry name" value="HAD superfamily/HAD-like"/>
    <property type="match status" value="1"/>
</dbReference>
<evidence type="ECO:0000259" key="2">
    <source>
        <dbReference type="PROSITE" id="PS50969"/>
    </source>
</evidence>
<keyword evidence="1" id="KW-0653">Protein transport</keyword>
<dbReference type="PANTHER" id="PTHR12210">
    <property type="entry name" value="DULLARD PROTEIN PHOSPHATASE"/>
    <property type="match status" value="1"/>
</dbReference>
<reference evidence="3 4" key="1">
    <citation type="submission" date="2024-04" db="EMBL/GenBank/DDBJ databases">
        <title>The reference genome of an endangered Asteraceae, Deinandra increscens subsp. villosa, native to the Central Coast of California.</title>
        <authorList>
            <person name="Guilliams M."/>
            <person name="Hasenstab-Lehman K."/>
            <person name="Meyer R."/>
            <person name="Mcevoy S."/>
        </authorList>
    </citation>
    <scope>NUCLEOTIDE SEQUENCE [LARGE SCALE GENOMIC DNA]</scope>
    <source>
        <tissue evidence="3">Leaf</tissue>
    </source>
</reference>